<proteinExistence type="predicted"/>
<reference evidence="2" key="1">
    <citation type="journal article" date="2020" name="Stud. Mycol.">
        <title>101 Dothideomycetes genomes: a test case for predicting lifestyles and emergence of pathogens.</title>
        <authorList>
            <person name="Haridas S."/>
            <person name="Albert R."/>
            <person name="Binder M."/>
            <person name="Bloem J."/>
            <person name="Labutti K."/>
            <person name="Salamov A."/>
            <person name="Andreopoulos B."/>
            <person name="Baker S."/>
            <person name="Barry K."/>
            <person name="Bills G."/>
            <person name="Bluhm B."/>
            <person name="Cannon C."/>
            <person name="Castanera R."/>
            <person name="Culley D."/>
            <person name="Daum C."/>
            <person name="Ezra D."/>
            <person name="Gonzalez J."/>
            <person name="Henrissat B."/>
            <person name="Kuo A."/>
            <person name="Liang C."/>
            <person name="Lipzen A."/>
            <person name="Lutzoni F."/>
            <person name="Magnuson J."/>
            <person name="Mondo S."/>
            <person name="Nolan M."/>
            <person name="Ohm R."/>
            <person name="Pangilinan J."/>
            <person name="Park H.-J."/>
            <person name="Ramirez L."/>
            <person name="Alfaro M."/>
            <person name="Sun H."/>
            <person name="Tritt A."/>
            <person name="Yoshinaga Y."/>
            <person name="Zwiers L.-H."/>
            <person name="Turgeon B."/>
            <person name="Goodwin S."/>
            <person name="Spatafora J."/>
            <person name="Crous P."/>
            <person name="Grigoriev I."/>
        </authorList>
    </citation>
    <scope>NUCLEOTIDE SEQUENCE</scope>
    <source>
        <strain evidence="2">CBS 130266</strain>
    </source>
</reference>
<name>A0A9P4TUA7_9PEZI</name>
<sequence length="167" mass="18083">MAPFSYQKAKDILSEKELERVAVVFFVCAENIKPTAADFALAASEIGENPIPKPESFARMFRESLKKLREKEAYIDGAETSATANETGDQDEGGKADKPKTPRKRKAAAASVKTEGEDTPTPKKARSPKKKSVVKVEVRDVAQTVEGEDADVAAEGDIKNEAGEVEI</sequence>
<accession>A0A9P4TUA7</accession>
<feature type="region of interest" description="Disordered" evidence="1">
    <location>
        <begin position="73"/>
        <end position="167"/>
    </location>
</feature>
<dbReference type="AlphaFoldDB" id="A0A9P4TUA7"/>
<dbReference type="Proteomes" id="UP000800235">
    <property type="component" value="Unassembled WGS sequence"/>
</dbReference>
<comment type="caution">
    <text evidence="2">The sequence shown here is derived from an EMBL/GenBank/DDBJ whole genome shotgun (WGS) entry which is preliminary data.</text>
</comment>
<evidence type="ECO:0000313" key="3">
    <source>
        <dbReference type="Proteomes" id="UP000800235"/>
    </source>
</evidence>
<dbReference type="OrthoDB" id="3943309at2759"/>
<dbReference type="EMBL" id="MU007074">
    <property type="protein sequence ID" value="KAF2424461.1"/>
    <property type="molecule type" value="Genomic_DNA"/>
</dbReference>
<feature type="compositionally biased region" description="Basic residues" evidence="1">
    <location>
        <begin position="123"/>
        <end position="133"/>
    </location>
</feature>
<organism evidence="2 3">
    <name type="scientific">Tothia fuscella</name>
    <dbReference type="NCBI Taxonomy" id="1048955"/>
    <lineage>
        <taxon>Eukaryota</taxon>
        <taxon>Fungi</taxon>
        <taxon>Dikarya</taxon>
        <taxon>Ascomycota</taxon>
        <taxon>Pezizomycotina</taxon>
        <taxon>Dothideomycetes</taxon>
        <taxon>Pleosporomycetidae</taxon>
        <taxon>Venturiales</taxon>
        <taxon>Cylindrosympodiaceae</taxon>
        <taxon>Tothia</taxon>
    </lineage>
</organism>
<feature type="compositionally biased region" description="Basic and acidic residues" evidence="1">
    <location>
        <begin position="156"/>
        <end position="167"/>
    </location>
</feature>
<keyword evidence="3" id="KW-1185">Reference proteome</keyword>
<evidence type="ECO:0000256" key="1">
    <source>
        <dbReference type="SAM" id="MobiDB-lite"/>
    </source>
</evidence>
<evidence type="ECO:0000313" key="2">
    <source>
        <dbReference type="EMBL" id="KAF2424461.1"/>
    </source>
</evidence>
<gene>
    <name evidence="2" type="ORF">EJ08DRAFT_663912</name>
</gene>
<protein>
    <submittedName>
        <fullName evidence="2">Uncharacterized protein</fullName>
    </submittedName>
</protein>